<keyword evidence="2" id="KW-1185">Reference proteome</keyword>
<sequence>MEEYDIGDEDYVVAEDNGLGMDDVTPPKQASSSVKRRRVQSNVYDYFEAIMQATMSQMQCKFAGINITWDQEQRFHQCACHVLNLVAKDFLLYMGQLTDEDYDFFDDYLAITKNSIEDSNNDVGLKDDEGEH</sequence>
<protein>
    <submittedName>
        <fullName evidence="1">Uncharacterized protein</fullName>
    </submittedName>
</protein>
<name>A0A9Q3CLL4_9BASI</name>
<dbReference type="EMBL" id="AVOT02007862">
    <property type="protein sequence ID" value="MBW0484806.1"/>
    <property type="molecule type" value="Genomic_DNA"/>
</dbReference>
<comment type="caution">
    <text evidence="1">The sequence shown here is derived from an EMBL/GenBank/DDBJ whole genome shotgun (WGS) entry which is preliminary data.</text>
</comment>
<gene>
    <name evidence="1" type="ORF">O181_024521</name>
</gene>
<proteinExistence type="predicted"/>
<dbReference type="Proteomes" id="UP000765509">
    <property type="component" value="Unassembled WGS sequence"/>
</dbReference>
<accession>A0A9Q3CLL4</accession>
<reference evidence="1" key="1">
    <citation type="submission" date="2021-03" db="EMBL/GenBank/DDBJ databases">
        <title>Draft genome sequence of rust myrtle Austropuccinia psidii MF-1, a brazilian biotype.</title>
        <authorList>
            <person name="Quecine M.C."/>
            <person name="Pachon D.M.R."/>
            <person name="Bonatelli M.L."/>
            <person name="Correr F.H."/>
            <person name="Franceschini L.M."/>
            <person name="Leite T.F."/>
            <person name="Margarido G.R.A."/>
            <person name="Almeida C.A."/>
            <person name="Ferrarezi J.A."/>
            <person name="Labate C.A."/>
        </authorList>
    </citation>
    <scope>NUCLEOTIDE SEQUENCE</scope>
    <source>
        <strain evidence="1">MF-1</strain>
    </source>
</reference>
<evidence type="ECO:0000313" key="2">
    <source>
        <dbReference type="Proteomes" id="UP000765509"/>
    </source>
</evidence>
<organism evidence="1 2">
    <name type="scientific">Austropuccinia psidii MF-1</name>
    <dbReference type="NCBI Taxonomy" id="1389203"/>
    <lineage>
        <taxon>Eukaryota</taxon>
        <taxon>Fungi</taxon>
        <taxon>Dikarya</taxon>
        <taxon>Basidiomycota</taxon>
        <taxon>Pucciniomycotina</taxon>
        <taxon>Pucciniomycetes</taxon>
        <taxon>Pucciniales</taxon>
        <taxon>Sphaerophragmiaceae</taxon>
        <taxon>Austropuccinia</taxon>
    </lineage>
</organism>
<dbReference type="AlphaFoldDB" id="A0A9Q3CLL4"/>
<evidence type="ECO:0000313" key="1">
    <source>
        <dbReference type="EMBL" id="MBW0484806.1"/>
    </source>
</evidence>